<keyword evidence="3" id="KW-1185">Reference proteome</keyword>
<dbReference type="RefSeq" id="XP_007690988.1">
    <property type="nucleotide sequence ID" value="XM_007692798.1"/>
</dbReference>
<name>W6Z4G6_COCMI</name>
<dbReference type="EMBL" id="KI964059">
    <property type="protein sequence ID" value="EUC42504.1"/>
    <property type="molecule type" value="Genomic_DNA"/>
</dbReference>
<feature type="region of interest" description="Disordered" evidence="1">
    <location>
        <begin position="240"/>
        <end position="458"/>
    </location>
</feature>
<feature type="compositionally biased region" description="Basic and acidic residues" evidence="1">
    <location>
        <begin position="260"/>
        <end position="278"/>
    </location>
</feature>
<evidence type="ECO:0000313" key="3">
    <source>
        <dbReference type="Proteomes" id="UP000054032"/>
    </source>
</evidence>
<sequence length="604" mass="66303">MIRVLEILTQPNFKLLHHRILTKRKSTPGIGNEVKTDAPDTGMKNSNSCDSAPEVHSEDTQMEPKPGVGDQVNTVDHGTIAPPSQITSENPIQDRPKSQVTTEEPEPDASQETCLEPEKPKTISLNPENIPEASKTGESYSQDKEVTLDTAHTEATLAQQGAAMSAPVEPNSTDTAKKVRAQQMQSLHPFATKNKAQAKKEKETKKKQQKKEEADRIAKAKAKANKIASLKKVKILTDPQRELETSMGSANSSIAGGVRFDVDAAGERTEDTPDEIKKSNGPTKAKATDFNTEDNQKKMNQADESAQHPGLQQASSTEPERQLDSESLLSPQELGSTSISKKAIPLNAPSHDEANPSHNDSTPTHEPECETGSEKKPSTSLLAIPTPSAEESELGHGASNLPQDTPVLETAAQSENASAETPKKKKRKNKKKNKKKTPASELSTDDQSATNERTQRPVVPCDWDMHSYDPFTSQMTHIEAIRYAVKHDTKSYFAKTNARMDTKRKAREATEKLLNSLHTLIRSPKVILSTLSGGAMELVRMKAWSIGTGTEHGLLETPNMSTESHGEWGFDRVLLDVSKVTLILCYVVSSEIEMDTRQRWCEDE</sequence>
<feature type="compositionally biased region" description="Polar residues" evidence="1">
    <location>
        <begin position="302"/>
        <end position="317"/>
    </location>
</feature>
<evidence type="ECO:0000313" key="2">
    <source>
        <dbReference type="EMBL" id="EUC42504.1"/>
    </source>
</evidence>
<feature type="compositionally biased region" description="Basic and acidic residues" evidence="1">
    <location>
        <begin position="363"/>
        <end position="377"/>
    </location>
</feature>
<dbReference type="Proteomes" id="UP000054032">
    <property type="component" value="Unassembled WGS sequence"/>
</dbReference>
<feature type="compositionally biased region" description="Basic and acidic residues" evidence="1">
    <location>
        <begin position="198"/>
        <end position="218"/>
    </location>
</feature>
<evidence type="ECO:0000256" key="1">
    <source>
        <dbReference type="SAM" id="MobiDB-lite"/>
    </source>
</evidence>
<feature type="compositionally biased region" description="Polar residues" evidence="1">
    <location>
        <begin position="440"/>
        <end position="452"/>
    </location>
</feature>
<protein>
    <submittedName>
        <fullName evidence="2">Uncharacterized protein</fullName>
    </submittedName>
</protein>
<feature type="compositionally biased region" description="Polar residues" evidence="1">
    <location>
        <begin position="71"/>
        <end position="91"/>
    </location>
</feature>
<feature type="compositionally biased region" description="Basic residues" evidence="1">
    <location>
        <begin position="423"/>
        <end position="437"/>
    </location>
</feature>
<dbReference type="AlphaFoldDB" id="W6Z4G6"/>
<accession>W6Z4G6</accession>
<dbReference type="GeneID" id="19118264"/>
<dbReference type="KEGG" id="bor:COCMIDRAFT_103308"/>
<dbReference type="STRING" id="930090.W6Z4G6"/>
<organism evidence="2 3">
    <name type="scientific">Bipolaris oryzae ATCC 44560</name>
    <dbReference type="NCBI Taxonomy" id="930090"/>
    <lineage>
        <taxon>Eukaryota</taxon>
        <taxon>Fungi</taxon>
        <taxon>Dikarya</taxon>
        <taxon>Ascomycota</taxon>
        <taxon>Pezizomycotina</taxon>
        <taxon>Dothideomycetes</taxon>
        <taxon>Pleosporomycetidae</taxon>
        <taxon>Pleosporales</taxon>
        <taxon>Pleosporineae</taxon>
        <taxon>Pleosporaceae</taxon>
        <taxon>Bipolaris</taxon>
    </lineage>
</organism>
<gene>
    <name evidence="2" type="ORF">COCMIDRAFT_103308</name>
</gene>
<feature type="compositionally biased region" description="Polar residues" evidence="1">
    <location>
        <begin position="325"/>
        <end position="340"/>
    </location>
</feature>
<dbReference type="OrthoDB" id="3800936at2759"/>
<reference evidence="2 3" key="1">
    <citation type="journal article" date="2013" name="PLoS Genet.">
        <title>Comparative genome structure, secondary metabolite, and effector coding capacity across Cochliobolus pathogens.</title>
        <authorList>
            <person name="Condon B.J."/>
            <person name="Leng Y."/>
            <person name="Wu D."/>
            <person name="Bushley K.E."/>
            <person name="Ohm R.A."/>
            <person name="Otillar R."/>
            <person name="Martin J."/>
            <person name="Schackwitz W."/>
            <person name="Grimwood J."/>
            <person name="MohdZainudin N."/>
            <person name="Xue C."/>
            <person name="Wang R."/>
            <person name="Manning V.A."/>
            <person name="Dhillon B."/>
            <person name="Tu Z.J."/>
            <person name="Steffenson B.J."/>
            <person name="Salamov A."/>
            <person name="Sun H."/>
            <person name="Lowry S."/>
            <person name="LaButti K."/>
            <person name="Han J."/>
            <person name="Copeland A."/>
            <person name="Lindquist E."/>
            <person name="Barry K."/>
            <person name="Schmutz J."/>
            <person name="Baker S.E."/>
            <person name="Ciuffetti L.M."/>
            <person name="Grigoriev I.V."/>
            <person name="Zhong S."/>
            <person name="Turgeon B.G."/>
        </authorList>
    </citation>
    <scope>NUCLEOTIDE SEQUENCE [LARGE SCALE GENOMIC DNA]</scope>
    <source>
        <strain evidence="2 3">ATCC 44560</strain>
    </source>
</reference>
<dbReference type="HOGENOM" id="CLU_507127_0_0_1"/>
<feature type="region of interest" description="Disordered" evidence="1">
    <location>
        <begin position="27"/>
        <end position="225"/>
    </location>
</feature>
<proteinExistence type="predicted"/>